<gene>
    <name evidence="1" type="ORF">L596_029947</name>
</gene>
<evidence type="ECO:0000313" key="2">
    <source>
        <dbReference type="Proteomes" id="UP000298663"/>
    </source>
</evidence>
<reference evidence="1 2" key="1">
    <citation type="journal article" date="2015" name="Genome Biol.">
        <title>Comparative genomics of Steinernema reveals deeply conserved gene regulatory networks.</title>
        <authorList>
            <person name="Dillman A.R."/>
            <person name="Macchietto M."/>
            <person name="Porter C.F."/>
            <person name="Rogers A."/>
            <person name="Williams B."/>
            <person name="Antoshechkin I."/>
            <person name="Lee M.M."/>
            <person name="Goodwin Z."/>
            <person name="Lu X."/>
            <person name="Lewis E.E."/>
            <person name="Goodrich-Blair H."/>
            <person name="Stock S.P."/>
            <person name="Adams B.J."/>
            <person name="Sternberg P.W."/>
            <person name="Mortazavi A."/>
        </authorList>
    </citation>
    <scope>NUCLEOTIDE SEQUENCE [LARGE SCALE GENOMIC DNA]</scope>
    <source>
        <strain evidence="1 2">ALL</strain>
    </source>
</reference>
<dbReference type="EMBL" id="AZBU02000013">
    <property type="protein sequence ID" value="TKR58513.1"/>
    <property type="molecule type" value="Genomic_DNA"/>
</dbReference>
<dbReference type="AlphaFoldDB" id="A0A4U5LRA2"/>
<dbReference type="Proteomes" id="UP000298663">
    <property type="component" value="Unassembled WGS sequence"/>
</dbReference>
<keyword evidence="2" id="KW-1185">Reference proteome</keyword>
<name>A0A4U5LRA2_STECR</name>
<accession>A0A4U5LRA2</accession>
<comment type="caution">
    <text evidence="1">The sequence shown here is derived from an EMBL/GenBank/DDBJ whole genome shotgun (WGS) entry which is preliminary data.</text>
</comment>
<organism evidence="1 2">
    <name type="scientific">Steinernema carpocapsae</name>
    <name type="common">Entomopathogenic nematode</name>
    <dbReference type="NCBI Taxonomy" id="34508"/>
    <lineage>
        <taxon>Eukaryota</taxon>
        <taxon>Metazoa</taxon>
        <taxon>Ecdysozoa</taxon>
        <taxon>Nematoda</taxon>
        <taxon>Chromadorea</taxon>
        <taxon>Rhabditida</taxon>
        <taxon>Tylenchina</taxon>
        <taxon>Panagrolaimomorpha</taxon>
        <taxon>Strongyloidoidea</taxon>
        <taxon>Steinernematidae</taxon>
        <taxon>Steinernema</taxon>
    </lineage>
</organism>
<sequence length="84" mass="9457">MFLQEKMDFQSSISSMATFFGNDDDDEGGGDYFNALPEPLETWNTLEHGFIKTDHASIGIKEGATVKQNGFQENDFFGYDGKLY</sequence>
<protein>
    <submittedName>
        <fullName evidence="1">Uncharacterized protein</fullName>
    </submittedName>
</protein>
<proteinExistence type="predicted"/>
<reference evidence="1 2" key="2">
    <citation type="journal article" date="2019" name="G3 (Bethesda)">
        <title>Hybrid Assembly of the Genome of the Entomopathogenic Nematode Steinernema carpocapsae Identifies the X-Chromosome.</title>
        <authorList>
            <person name="Serra L."/>
            <person name="Macchietto M."/>
            <person name="Macias-Munoz A."/>
            <person name="McGill C.J."/>
            <person name="Rodriguez I.M."/>
            <person name="Rodriguez B."/>
            <person name="Murad R."/>
            <person name="Mortazavi A."/>
        </authorList>
    </citation>
    <scope>NUCLEOTIDE SEQUENCE [LARGE SCALE GENOMIC DNA]</scope>
    <source>
        <strain evidence="1 2">ALL</strain>
    </source>
</reference>
<evidence type="ECO:0000313" key="1">
    <source>
        <dbReference type="EMBL" id="TKR58513.1"/>
    </source>
</evidence>